<name>A0A835XVY8_9CHLO</name>
<evidence type="ECO:0000256" key="1">
    <source>
        <dbReference type="SAM" id="MobiDB-lite"/>
    </source>
</evidence>
<comment type="caution">
    <text evidence="2">The sequence shown here is derived from an EMBL/GenBank/DDBJ whole genome shotgun (WGS) entry which is preliminary data.</text>
</comment>
<feature type="compositionally biased region" description="Low complexity" evidence="1">
    <location>
        <begin position="386"/>
        <end position="401"/>
    </location>
</feature>
<dbReference type="PANTHER" id="PTHR28080">
    <property type="entry name" value="PEROXISOMAL BIOGENESIS FACTOR 3"/>
    <property type="match status" value="1"/>
</dbReference>
<dbReference type="AlphaFoldDB" id="A0A835XVY8"/>
<feature type="region of interest" description="Disordered" evidence="1">
    <location>
        <begin position="386"/>
        <end position="507"/>
    </location>
</feature>
<dbReference type="Proteomes" id="UP000612055">
    <property type="component" value="Unassembled WGS sequence"/>
</dbReference>
<accession>A0A835XVY8</accession>
<dbReference type="InterPro" id="IPR006966">
    <property type="entry name" value="Peroxin-3"/>
</dbReference>
<evidence type="ECO:0000313" key="3">
    <source>
        <dbReference type="Proteomes" id="UP000612055"/>
    </source>
</evidence>
<dbReference type="GO" id="GO:0030674">
    <property type="term" value="F:protein-macromolecule adaptor activity"/>
    <property type="evidence" value="ECO:0007669"/>
    <property type="project" value="TreeGrafter"/>
</dbReference>
<sequence length="572" mass="57509">MAAAYWWYSGYTTTKLLQQRSVEAELTAILRGASLADEGGEEGAGDDCGSPDSLDETLDSHFTYIQQVSAPQELASLIPRIQAKLQALTDVSLVKQLHAQRLAAAQAAAVAEGCDEAAAAAAAAAGGAQAQLRLLAQLCFGRTVAAAFLLPLADLAVRAKLNIIGRHLFLQEKFSSLRQPSAPAQRMRLPPRLTAGAAESFLACEHLAERGVEWLVEQAMHVTDQLLGDTPLDVSVTPEELAGLVQSMASALGTAVASASASTPGGCAWADIVLGPASAAAALAAAAAGAANGPVDVLGGGGSAGGAANGAPLLPPGAAAGSAGSYRRALASAAMVEEMEGELRRVLCNYRFGEALHAAVGQCLSTCAAHIHATFISQAAAAALQQHQQQQQQQQQQAATASPPPASPPPASPTPSSSSAPALAAEQLPSATSPSSSAPAHAASAPAEVSPAPPAHVRLASPFSTAAGDDAAASSSAPAASERPSGSRQPSPASSATPPPRASISGAARASSLAAAALAAMAPKPLARCLRQVQGACEPLWVDAREVTERIAALPAVMSMCAVAFAAPLELR</sequence>
<proteinExistence type="predicted"/>
<evidence type="ECO:0000313" key="2">
    <source>
        <dbReference type="EMBL" id="KAG2490612.1"/>
    </source>
</evidence>
<organism evidence="2 3">
    <name type="scientific">Edaphochlamys debaryana</name>
    <dbReference type="NCBI Taxonomy" id="47281"/>
    <lineage>
        <taxon>Eukaryota</taxon>
        <taxon>Viridiplantae</taxon>
        <taxon>Chlorophyta</taxon>
        <taxon>core chlorophytes</taxon>
        <taxon>Chlorophyceae</taxon>
        <taxon>CS clade</taxon>
        <taxon>Chlamydomonadales</taxon>
        <taxon>Chlamydomonadales incertae sedis</taxon>
        <taxon>Edaphochlamys</taxon>
    </lineage>
</organism>
<dbReference type="PANTHER" id="PTHR28080:SF1">
    <property type="entry name" value="PEROXISOMAL BIOGENESIS FACTOR 3"/>
    <property type="match status" value="1"/>
</dbReference>
<dbReference type="GO" id="GO:0005778">
    <property type="term" value="C:peroxisomal membrane"/>
    <property type="evidence" value="ECO:0007669"/>
    <property type="project" value="InterPro"/>
</dbReference>
<dbReference type="EMBL" id="JAEHOE010000060">
    <property type="protein sequence ID" value="KAG2490612.1"/>
    <property type="molecule type" value="Genomic_DNA"/>
</dbReference>
<protein>
    <submittedName>
        <fullName evidence="2">Uncharacterized protein</fullName>
    </submittedName>
</protein>
<gene>
    <name evidence="2" type="ORF">HYH03_011004</name>
</gene>
<dbReference type="GO" id="GO:0045046">
    <property type="term" value="P:protein import into peroxisome membrane"/>
    <property type="evidence" value="ECO:0007669"/>
    <property type="project" value="TreeGrafter"/>
</dbReference>
<feature type="compositionally biased region" description="Low complexity" evidence="1">
    <location>
        <begin position="414"/>
        <end position="450"/>
    </location>
</feature>
<reference evidence="2" key="1">
    <citation type="journal article" date="2020" name="bioRxiv">
        <title>Comparative genomics of Chlamydomonas.</title>
        <authorList>
            <person name="Craig R.J."/>
            <person name="Hasan A.R."/>
            <person name="Ness R.W."/>
            <person name="Keightley P.D."/>
        </authorList>
    </citation>
    <scope>NUCLEOTIDE SEQUENCE</scope>
    <source>
        <strain evidence="2">CCAP 11/70</strain>
    </source>
</reference>
<feature type="compositionally biased region" description="Pro residues" evidence="1">
    <location>
        <begin position="402"/>
        <end position="413"/>
    </location>
</feature>
<feature type="compositionally biased region" description="Low complexity" evidence="1">
    <location>
        <begin position="466"/>
        <end position="507"/>
    </location>
</feature>
<dbReference type="OrthoDB" id="45930at2759"/>
<keyword evidence="3" id="KW-1185">Reference proteome</keyword>